<dbReference type="InterPro" id="IPR036390">
    <property type="entry name" value="WH_DNA-bd_sf"/>
</dbReference>
<gene>
    <name evidence="2" type="ORF">KDK95_32150</name>
</gene>
<dbReference type="Gene3D" id="3.30.420.40">
    <property type="match status" value="2"/>
</dbReference>
<dbReference type="PROSITE" id="PS01125">
    <property type="entry name" value="ROK"/>
    <property type="match status" value="1"/>
</dbReference>
<name>A0A941EGG0_9ACTN</name>
<dbReference type="InterPro" id="IPR043129">
    <property type="entry name" value="ATPase_NBD"/>
</dbReference>
<dbReference type="PANTHER" id="PTHR18964">
    <property type="entry name" value="ROK (REPRESSOR, ORF, KINASE) FAMILY"/>
    <property type="match status" value="1"/>
</dbReference>
<dbReference type="EMBL" id="JAGSOH010000174">
    <property type="protein sequence ID" value="MBR7831001.1"/>
    <property type="molecule type" value="Genomic_DNA"/>
</dbReference>
<evidence type="ECO:0000313" key="3">
    <source>
        <dbReference type="Proteomes" id="UP000676325"/>
    </source>
</evidence>
<proteinExistence type="inferred from homology"/>
<protein>
    <submittedName>
        <fullName evidence="2">ROK family transcriptional regulator</fullName>
    </submittedName>
</protein>
<organism evidence="2 3">
    <name type="scientific">Actinospica acidithermotolerans</name>
    <dbReference type="NCBI Taxonomy" id="2828514"/>
    <lineage>
        <taxon>Bacteria</taxon>
        <taxon>Bacillati</taxon>
        <taxon>Actinomycetota</taxon>
        <taxon>Actinomycetes</taxon>
        <taxon>Catenulisporales</taxon>
        <taxon>Actinospicaceae</taxon>
        <taxon>Actinospica</taxon>
    </lineage>
</organism>
<evidence type="ECO:0000256" key="1">
    <source>
        <dbReference type="ARBA" id="ARBA00006479"/>
    </source>
</evidence>
<keyword evidence="3" id="KW-1185">Reference proteome</keyword>
<dbReference type="SUPFAM" id="SSF53067">
    <property type="entry name" value="Actin-like ATPase domain"/>
    <property type="match status" value="1"/>
</dbReference>
<comment type="similarity">
    <text evidence="1">Belongs to the ROK (NagC/XylR) family.</text>
</comment>
<dbReference type="PANTHER" id="PTHR18964:SF149">
    <property type="entry name" value="BIFUNCTIONAL UDP-N-ACETYLGLUCOSAMINE 2-EPIMERASE_N-ACETYLMANNOSAMINE KINASE"/>
    <property type="match status" value="1"/>
</dbReference>
<dbReference type="SUPFAM" id="SSF46785">
    <property type="entry name" value="Winged helix' DNA-binding domain"/>
    <property type="match status" value="1"/>
</dbReference>
<dbReference type="CDD" id="cd00090">
    <property type="entry name" value="HTH_ARSR"/>
    <property type="match status" value="1"/>
</dbReference>
<comment type="caution">
    <text evidence="2">The sequence shown here is derived from an EMBL/GenBank/DDBJ whole genome shotgun (WGS) entry which is preliminary data.</text>
</comment>
<dbReference type="Pfam" id="PF00480">
    <property type="entry name" value="ROK"/>
    <property type="match status" value="1"/>
</dbReference>
<reference evidence="2" key="1">
    <citation type="submission" date="2021-04" db="EMBL/GenBank/DDBJ databases">
        <title>Genome based classification of Actinospica acidithermotolerans sp. nov., an actinobacterium isolated from an Indonesian hot spring.</title>
        <authorList>
            <person name="Kusuma A.B."/>
            <person name="Putra K.E."/>
            <person name="Nafisah S."/>
            <person name="Loh J."/>
            <person name="Nouioui I."/>
            <person name="Goodfellow M."/>
        </authorList>
    </citation>
    <scope>NUCLEOTIDE SEQUENCE</scope>
    <source>
        <strain evidence="2">MGRD01-02</strain>
    </source>
</reference>
<dbReference type="RefSeq" id="WP_212522120.1">
    <property type="nucleotide sequence ID" value="NZ_JAGSOH010000174.1"/>
</dbReference>
<dbReference type="Pfam" id="PF13412">
    <property type="entry name" value="HTH_24"/>
    <property type="match status" value="1"/>
</dbReference>
<dbReference type="InterPro" id="IPR000600">
    <property type="entry name" value="ROK"/>
</dbReference>
<dbReference type="InterPro" id="IPR011991">
    <property type="entry name" value="ArsR-like_HTH"/>
</dbReference>
<dbReference type="InterPro" id="IPR036388">
    <property type="entry name" value="WH-like_DNA-bd_sf"/>
</dbReference>
<accession>A0A941EGG0</accession>
<dbReference type="Gene3D" id="1.10.10.10">
    <property type="entry name" value="Winged helix-like DNA-binding domain superfamily/Winged helix DNA-binding domain"/>
    <property type="match status" value="1"/>
</dbReference>
<sequence length="402" mass="40927">MTDSRERLTIGFAVPPRPRAADRGADMTRGRLFAEILTAGPLSRTQLAQRSGLSQSTVTKVVNPMIEAGYVAEAGEQSGGIGRPQRLLEVAADRRAAIGVKIGPGAVTGVLTDLRAQVIDQRARPLTAGHDPSAALSAAAAVVWDLLAGHPETREKLIGVGVGLGGHVAAGEGRVVRSGVLGWTGVDVSAPLAAATGLPTVAANDVDALAVAERWFGAGRGLDGFALVTVGPGVGCGLFLGGELVTGAGGLAGELGHIPMLIDGPECTCGNRGCLETIASDDAVLRRIAENGGRSVGIEEAVAAARRGDQIAKSAFEAMGTALGRGLATLCNLVNPGRIVLAGERAGAFDLFGDACTRAWRAHSFSTAAVDCELIVDETDDALWARGAACLVIRDAVGADQP</sequence>
<dbReference type="AlphaFoldDB" id="A0A941EGG0"/>
<dbReference type="InterPro" id="IPR049874">
    <property type="entry name" value="ROK_cs"/>
</dbReference>
<evidence type="ECO:0000313" key="2">
    <source>
        <dbReference type="EMBL" id="MBR7831001.1"/>
    </source>
</evidence>
<dbReference type="Proteomes" id="UP000676325">
    <property type="component" value="Unassembled WGS sequence"/>
</dbReference>